<dbReference type="EMBL" id="JAGGLM010000008">
    <property type="protein sequence ID" value="MBP2032877.1"/>
    <property type="molecule type" value="Genomic_DNA"/>
</dbReference>
<keyword evidence="11" id="KW-1185">Reference proteome</keyword>
<organism evidence="10 11">
    <name type="scientific">Clostridium algifaecis</name>
    <dbReference type="NCBI Taxonomy" id="1472040"/>
    <lineage>
        <taxon>Bacteria</taxon>
        <taxon>Bacillati</taxon>
        <taxon>Bacillota</taxon>
        <taxon>Clostridia</taxon>
        <taxon>Eubacteriales</taxon>
        <taxon>Clostridiaceae</taxon>
        <taxon>Clostridium</taxon>
    </lineage>
</organism>
<evidence type="ECO:0000256" key="9">
    <source>
        <dbReference type="SAM" id="Phobius"/>
    </source>
</evidence>
<feature type="transmembrane region" description="Helical" evidence="9">
    <location>
        <begin position="103"/>
        <end position="125"/>
    </location>
</feature>
<keyword evidence="5 9" id="KW-0812">Transmembrane</keyword>
<keyword evidence="7 9" id="KW-1133">Transmembrane helix</keyword>
<sequence>MRIGSYSKALVSNDGITVLMLLTLLFTGTQMRLSDIPEALKRGGSHVAFKYLAGAASYIFIFHFFGYKGIFGVGSLAILCALTNNNGSLYMGLMESYGDHADFVARPMFNLNSGPILTLVTIGASGGSIGYQEYITVLLPLCVGILLSNIDEDIRIAAKRGIALVLPIMGFVLGANIDFYKIVEGGFGGVILFIIVIVVTGSVAFIVDRVLLKRPGYGGMATVQIAGAAILSAIFCPFIVQRFAKRFGCPQYEKNFGENPKELVE</sequence>
<evidence type="ECO:0000256" key="6">
    <source>
        <dbReference type="ARBA" id="ARBA00022847"/>
    </source>
</evidence>
<dbReference type="Pfam" id="PF03812">
    <property type="entry name" value="KdgT"/>
    <property type="match status" value="1"/>
</dbReference>
<reference evidence="10 11" key="1">
    <citation type="submission" date="2021-03" db="EMBL/GenBank/DDBJ databases">
        <title>Genomic Encyclopedia of Type Strains, Phase IV (KMG-IV): sequencing the most valuable type-strain genomes for metagenomic binning, comparative biology and taxonomic classification.</title>
        <authorList>
            <person name="Goeker M."/>
        </authorList>
    </citation>
    <scope>NUCLEOTIDE SEQUENCE [LARGE SCALE GENOMIC DNA]</scope>
    <source>
        <strain evidence="10 11">DSM 28783</strain>
    </source>
</reference>
<evidence type="ECO:0000313" key="10">
    <source>
        <dbReference type="EMBL" id="MBP2032877.1"/>
    </source>
</evidence>
<evidence type="ECO:0000256" key="5">
    <source>
        <dbReference type="ARBA" id="ARBA00022692"/>
    </source>
</evidence>
<keyword evidence="4" id="KW-0762">Sugar transport</keyword>
<keyword evidence="8 9" id="KW-0472">Membrane</keyword>
<keyword evidence="3" id="KW-1003">Cell membrane</keyword>
<keyword evidence="6" id="KW-0769">Symport</keyword>
<feature type="transmembrane region" description="Helical" evidence="9">
    <location>
        <begin position="58"/>
        <end position="82"/>
    </location>
</feature>
<feature type="transmembrane region" description="Helical" evidence="9">
    <location>
        <begin position="162"/>
        <end position="180"/>
    </location>
</feature>
<evidence type="ECO:0000256" key="2">
    <source>
        <dbReference type="ARBA" id="ARBA00022448"/>
    </source>
</evidence>
<comment type="caution">
    <text evidence="10">The sequence shown here is derived from an EMBL/GenBank/DDBJ whole genome shotgun (WGS) entry which is preliminary data.</text>
</comment>
<feature type="transmembrane region" description="Helical" evidence="9">
    <location>
        <begin position="186"/>
        <end position="207"/>
    </location>
</feature>
<evidence type="ECO:0000256" key="8">
    <source>
        <dbReference type="ARBA" id="ARBA00023136"/>
    </source>
</evidence>
<evidence type="ECO:0000256" key="7">
    <source>
        <dbReference type="ARBA" id="ARBA00022989"/>
    </source>
</evidence>
<comment type="similarity">
    <text evidence="1">Belongs to the KdgT transporter family.</text>
</comment>
<keyword evidence="2" id="KW-0813">Transport</keyword>
<evidence type="ECO:0000256" key="1">
    <source>
        <dbReference type="ARBA" id="ARBA00006430"/>
    </source>
</evidence>
<evidence type="ECO:0000256" key="3">
    <source>
        <dbReference type="ARBA" id="ARBA00022475"/>
    </source>
</evidence>
<gene>
    <name evidence="10" type="ORF">J2Z42_001556</name>
</gene>
<dbReference type="InterPro" id="IPR004684">
    <property type="entry name" value="2keto-3dGluconate_permease"/>
</dbReference>
<proteinExistence type="inferred from homology"/>
<dbReference type="Proteomes" id="UP001519307">
    <property type="component" value="Unassembled WGS sequence"/>
</dbReference>
<evidence type="ECO:0000313" key="11">
    <source>
        <dbReference type="Proteomes" id="UP001519307"/>
    </source>
</evidence>
<evidence type="ECO:0000256" key="4">
    <source>
        <dbReference type="ARBA" id="ARBA00022597"/>
    </source>
</evidence>
<protein>
    <submittedName>
        <fullName evidence="10">2-keto-3-deoxygluconate permease</fullName>
    </submittedName>
</protein>
<feature type="transmembrane region" description="Helical" evidence="9">
    <location>
        <begin position="219"/>
        <end position="240"/>
    </location>
</feature>
<name>A0ABS4KS72_9CLOT</name>
<accession>A0ABS4KS72</accession>